<dbReference type="Proteomes" id="UP000283569">
    <property type="component" value="Unassembled WGS sequence"/>
</dbReference>
<sequence length="590" mass="63217">MLLMISLLSIASLQGAIAASPPPPPQSPIVPISYSYGGYPRIQADIKWGTPGQSPVPTIFDTGSPSFWVFGPKSTINDGSDAHYVQGPCNKTVKAFYNWPKSTSHSKGGPTKPKGGSLNYAYGGNGKLISASSLINDTFAFSNPNFAKLTNNQVALADYAQITQLDDKCKIPESDFDHSILGLAPLSQGFSGPSFRDNLRRTGKTRSSSFTMWFDQQPKSVKSPYSGAAVFGAAPIRKKYIGELVRIKQDYPEDPYVGYYSALPELTVTSIRKPGKSVKIGLADSSVKRCLLDSGTGEDRVPFSEKEIIKATGLIHLQVPYVIAWNGTCESIPRTATLNFTFAGVTKGKSVTVAVPIRSYARGEFDGIPGYDASKVCALSLSGDEFGDCTLGAPFFTAAYAVFHDDKKQIALAQGGVSTGTADYVAGIEINNIMATRELLIVILNHTNEELIAEPEWPPLDHGQWTKSPDLQPPQAILAGESGMLRCQSSHIGGGVDGSITYRIVGLEGRNEVAFRWSVPYVGANKFDACCAVSDFTVEVLGGRGKEAVVVFVFGPAKMADVRPGDGVWAAVTRYPVECAKGLVGGFNHH</sequence>
<evidence type="ECO:0000313" key="5">
    <source>
        <dbReference type="Proteomes" id="UP000283569"/>
    </source>
</evidence>
<comment type="caution">
    <text evidence="4">The sequence shown here is derived from an EMBL/GenBank/DDBJ whole genome shotgun (WGS) entry which is preliminary data.</text>
</comment>
<keyword evidence="2" id="KW-0732">Signal</keyword>
<dbReference type="InterPro" id="IPR021109">
    <property type="entry name" value="Peptidase_aspartic_dom_sf"/>
</dbReference>
<protein>
    <recommendedName>
        <fullName evidence="3">Peptidase A1 domain-containing protein</fullName>
    </recommendedName>
</protein>
<name>A0A420TNI9_GIBIN</name>
<dbReference type="Pfam" id="PF00026">
    <property type="entry name" value="Asp"/>
    <property type="match status" value="1"/>
</dbReference>
<dbReference type="PANTHER" id="PTHR47966">
    <property type="entry name" value="BETA-SITE APP-CLEAVING ENZYME, ISOFORM A-RELATED"/>
    <property type="match status" value="1"/>
</dbReference>
<dbReference type="CDD" id="cd05471">
    <property type="entry name" value="pepsin_like"/>
    <property type="match status" value="1"/>
</dbReference>
<feature type="signal peptide" evidence="2">
    <location>
        <begin position="1"/>
        <end position="18"/>
    </location>
</feature>
<accession>A0A420TNI9</accession>
<dbReference type="InterPro" id="IPR033121">
    <property type="entry name" value="PEPTIDASE_A1"/>
</dbReference>
<dbReference type="AlphaFoldDB" id="A0A420TNI9"/>
<dbReference type="Gene3D" id="2.40.70.10">
    <property type="entry name" value="Acid Proteases"/>
    <property type="match status" value="2"/>
</dbReference>
<feature type="chain" id="PRO_5019312995" description="Peptidase A1 domain-containing protein" evidence="2">
    <location>
        <begin position="19"/>
        <end position="590"/>
    </location>
</feature>
<reference evidence="4 5" key="1">
    <citation type="journal article" date="2018" name="Sci. Rep.">
        <title>Characterisation of pathogen-specific regions and novel effector candidates in Fusarium oxysporum f. sp. cepae.</title>
        <authorList>
            <person name="Armitage A.D."/>
            <person name="Taylor A."/>
            <person name="Sobczyk M.K."/>
            <person name="Baxter L."/>
            <person name="Greenfield B.P."/>
            <person name="Bates H.J."/>
            <person name="Wilson F."/>
            <person name="Jackson A.C."/>
            <person name="Ott S."/>
            <person name="Harrison R.J."/>
            <person name="Clarkson J.P."/>
        </authorList>
    </citation>
    <scope>NUCLEOTIDE SEQUENCE [LARGE SCALE GENOMIC DNA]</scope>
    <source>
        <strain evidence="4 5">Fp_A8</strain>
    </source>
</reference>
<dbReference type="Gene3D" id="2.60.270.50">
    <property type="match status" value="1"/>
</dbReference>
<feature type="domain" description="Peptidase A1" evidence="3">
    <location>
        <begin position="42"/>
        <end position="413"/>
    </location>
</feature>
<dbReference type="SUPFAM" id="SSF50630">
    <property type="entry name" value="Acid proteases"/>
    <property type="match status" value="1"/>
</dbReference>
<dbReference type="InterPro" id="IPR034164">
    <property type="entry name" value="Pepsin-like_dom"/>
</dbReference>
<dbReference type="InterPro" id="IPR001461">
    <property type="entry name" value="Aspartic_peptidase_A1"/>
</dbReference>
<dbReference type="GO" id="GO:0004190">
    <property type="term" value="F:aspartic-type endopeptidase activity"/>
    <property type="evidence" value="ECO:0007669"/>
    <property type="project" value="InterPro"/>
</dbReference>
<evidence type="ECO:0000259" key="3">
    <source>
        <dbReference type="PROSITE" id="PS51767"/>
    </source>
</evidence>
<dbReference type="GO" id="GO:0006508">
    <property type="term" value="P:proteolysis"/>
    <property type="evidence" value="ECO:0007669"/>
    <property type="project" value="InterPro"/>
</dbReference>
<gene>
    <name evidence="4" type="ORF">BFJ72_g4529</name>
</gene>
<evidence type="ECO:0000313" key="4">
    <source>
        <dbReference type="EMBL" id="RKL43116.1"/>
    </source>
</evidence>
<dbReference type="PROSITE" id="PS51767">
    <property type="entry name" value="PEPTIDASE_A1"/>
    <property type="match status" value="1"/>
</dbReference>
<comment type="similarity">
    <text evidence="1">Belongs to the peptidase A1 family.</text>
</comment>
<evidence type="ECO:0000256" key="1">
    <source>
        <dbReference type="ARBA" id="ARBA00007447"/>
    </source>
</evidence>
<organism evidence="4 5">
    <name type="scientific">Gibberella intermedia</name>
    <name type="common">Bulb rot disease fungus</name>
    <name type="synonym">Fusarium proliferatum</name>
    <dbReference type="NCBI Taxonomy" id="948311"/>
    <lineage>
        <taxon>Eukaryota</taxon>
        <taxon>Fungi</taxon>
        <taxon>Dikarya</taxon>
        <taxon>Ascomycota</taxon>
        <taxon>Pezizomycotina</taxon>
        <taxon>Sordariomycetes</taxon>
        <taxon>Hypocreomycetidae</taxon>
        <taxon>Hypocreales</taxon>
        <taxon>Nectriaceae</taxon>
        <taxon>Fusarium</taxon>
        <taxon>Fusarium fujikuroi species complex</taxon>
    </lineage>
</organism>
<dbReference type="PANTHER" id="PTHR47966:SF51">
    <property type="entry name" value="BETA-SITE APP-CLEAVING ENZYME, ISOFORM A-RELATED"/>
    <property type="match status" value="1"/>
</dbReference>
<dbReference type="EMBL" id="MRDB01000012">
    <property type="protein sequence ID" value="RKL43116.1"/>
    <property type="molecule type" value="Genomic_DNA"/>
</dbReference>
<evidence type="ECO:0000256" key="2">
    <source>
        <dbReference type="SAM" id="SignalP"/>
    </source>
</evidence>
<proteinExistence type="inferred from homology"/>